<reference evidence="2 3" key="1">
    <citation type="journal article" date="2019" name="New Phytol.">
        <title>Comparative genomics reveals unique wood-decay strategies and fruiting body development in the Schizophyllaceae.</title>
        <authorList>
            <person name="Almasi E."/>
            <person name="Sahu N."/>
            <person name="Krizsan K."/>
            <person name="Balint B."/>
            <person name="Kovacs G.M."/>
            <person name="Kiss B."/>
            <person name="Cseklye J."/>
            <person name="Drula E."/>
            <person name="Henrissat B."/>
            <person name="Nagy I."/>
            <person name="Chovatia M."/>
            <person name="Adam C."/>
            <person name="LaButti K."/>
            <person name="Lipzen A."/>
            <person name="Riley R."/>
            <person name="Grigoriev I.V."/>
            <person name="Nagy L.G."/>
        </authorList>
    </citation>
    <scope>NUCLEOTIDE SEQUENCE [LARGE SCALE GENOMIC DNA]</scope>
    <source>
        <strain evidence="2 3">NL-1724</strain>
    </source>
</reference>
<name>A0A550CCM4_9AGAR</name>
<protein>
    <recommendedName>
        <fullName evidence="4">Monopolin complex subunit Csm1/Pcs1 C-terminal domain-containing protein</fullName>
    </recommendedName>
</protein>
<dbReference type="EMBL" id="VDMD01000012">
    <property type="protein sequence ID" value="TRM62537.1"/>
    <property type="molecule type" value="Genomic_DNA"/>
</dbReference>
<dbReference type="AlphaFoldDB" id="A0A550CCM4"/>
<feature type="compositionally biased region" description="Basic and acidic residues" evidence="1">
    <location>
        <begin position="60"/>
        <end position="78"/>
    </location>
</feature>
<evidence type="ECO:0000313" key="3">
    <source>
        <dbReference type="Proteomes" id="UP000320762"/>
    </source>
</evidence>
<accession>A0A550CCM4</accession>
<feature type="region of interest" description="Disordered" evidence="1">
    <location>
        <begin position="166"/>
        <end position="193"/>
    </location>
</feature>
<evidence type="ECO:0008006" key="4">
    <source>
        <dbReference type="Google" id="ProtNLM"/>
    </source>
</evidence>
<proteinExistence type="predicted"/>
<gene>
    <name evidence="2" type="ORF">BD626DRAFT_497731</name>
</gene>
<dbReference type="OrthoDB" id="3216420at2759"/>
<dbReference type="STRING" id="97359.A0A550CCM4"/>
<evidence type="ECO:0000313" key="2">
    <source>
        <dbReference type="EMBL" id="TRM62537.1"/>
    </source>
</evidence>
<organism evidence="2 3">
    <name type="scientific">Schizophyllum amplum</name>
    <dbReference type="NCBI Taxonomy" id="97359"/>
    <lineage>
        <taxon>Eukaryota</taxon>
        <taxon>Fungi</taxon>
        <taxon>Dikarya</taxon>
        <taxon>Basidiomycota</taxon>
        <taxon>Agaricomycotina</taxon>
        <taxon>Agaricomycetes</taxon>
        <taxon>Agaricomycetidae</taxon>
        <taxon>Agaricales</taxon>
        <taxon>Schizophyllaceae</taxon>
        <taxon>Schizophyllum</taxon>
    </lineage>
</organism>
<feature type="region of interest" description="Disordered" evidence="1">
    <location>
        <begin position="1"/>
        <end position="32"/>
    </location>
</feature>
<feature type="compositionally biased region" description="Acidic residues" evidence="1">
    <location>
        <begin position="1"/>
        <end position="11"/>
    </location>
</feature>
<feature type="region of interest" description="Disordered" evidence="1">
    <location>
        <begin position="46"/>
        <end position="78"/>
    </location>
</feature>
<sequence>MEVDEEEEEPEVQQPPPPPNEVKKRRPAARVKGEEALRKMVAELQAHNDELSQQVQTLQDQRKREDQHQQDRAKLDQTRIETQQQMNAQLYTQIGHSSLLQTQGASSILGLLTREAAEKEQDVLKKDLERERQAARDKEQVVKDREARISELEQQVKELQFELKVEREQNKQGNRNPPPSAQRGAAAQGIGDPKAAVAPQFLSEPEYDLHCVYTHAGTDEQAGTQNRTLEFVLRLTFSIAQGEERNEIRSREQLVQSVQYTPINLEKEQPDFVERLEYLNGIFTFQRDQLPLFLSTMQTKFKEYLEPEADESDDAIEVE</sequence>
<keyword evidence="3" id="KW-1185">Reference proteome</keyword>
<dbReference type="Proteomes" id="UP000320762">
    <property type="component" value="Unassembled WGS sequence"/>
</dbReference>
<evidence type="ECO:0000256" key="1">
    <source>
        <dbReference type="SAM" id="MobiDB-lite"/>
    </source>
</evidence>
<comment type="caution">
    <text evidence="2">The sequence shown here is derived from an EMBL/GenBank/DDBJ whole genome shotgun (WGS) entry which is preliminary data.</text>
</comment>